<dbReference type="PRINTS" id="PR00509">
    <property type="entry name" value="PGMPMM"/>
</dbReference>
<dbReference type="Pfam" id="PF02879">
    <property type="entry name" value="PGM_PMM_II"/>
    <property type="match status" value="1"/>
</dbReference>
<feature type="domain" description="Alpha-D-phosphohexomutase alpha/beta/alpha" evidence="9">
    <location>
        <begin position="161"/>
        <end position="256"/>
    </location>
</feature>
<dbReference type="Gene3D" id="3.40.120.10">
    <property type="entry name" value="Alpha-D-Glucose-1,6-Bisphosphate, subunit A, domain 3"/>
    <property type="match status" value="3"/>
</dbReference>
<dbReference type="InterPro" id="IPR036900">
    <property type="entry name" value="A-D-PHexomutase_C_sf"/>
</dbReference>
<comment type="PTM">
    <text evidence="6">Activated by phosphorylation.</text>
</comment>
<dbReference type="InterPro" id="IPR005846">
    <property type="entry name" value="A-D-PHexomutase_a/b/a-III"/>
</dbReference>
<dbReference type="InterPro" id="IPR005845">
    <property type="entry name" value="A-D-PHexomutase_a/b/a-II"/>
</dbReference>
<dbReference type="InterPro" id="IPR005841">
    <property type="entry name" value="Alpha-D-phosphohexomutase_SF"/>
</dbReference>
<feature type="binding site" evidence="6">
    <location>
        <position position="243"/>
    </location>
    <ligand>
        <name>Mg(2+)</name>
        <dbReference type="ChEBI" id="CHEBI:18420"/>
    </ligand>
</feature>
<dbReference type="EMBL" id="MEXB01000005">
    <property type="protein sequence ID" value="OGC88689.1"/>
    <property type="molecule type" value="Genomic_DNA"/>
</dbReference>
<evidence type="ECO:0000259" key="9">
    <source>
        <dbReference type="Pfam" id="PF02879"/>
    </source>
</evidence>
<dbReference type="InterPro" id="IPR050060">
    <property type="entry name" value="Phosphoglucosamine_mutase"/>
</dbReference>
<dbReference type="FunFam" id="3.40.120.10:FF:000001">
    <property type="entry name" value="Phosphoglucosamine mutase"/>
    <property type="match status" value="1"/>
</dbReference>
<feature type="modified residue" description="Phosphoserine" evidence="6">
    <location>
        <position position="103"/>
    </location>
</feature>
<keyword evidence="4 6" id="KW-0460">Magnesium</keyword>
<dbReference type="AlphaFoldDB" id="A0A1F4Y405"/>
<evidence type="ECO:0000256" key="3">
    <source>
        <dbReference type="ARBA" id="ARBA00022723"/>
    </source>
</evidence>
<dbReference type="SUPFAM" id="SSF55957">
    <property type="entry name" value="Phosphoglucomutase, C-terminal domain"/>
    <property type="match status" value="1"/>
</dbReference>
<feature type="domain" description="Alpha-D-phosphohexomutase C-terminal" evidence="7">
    <location>
        <begin position="374"/>
        <end position="434"/>
    </location>
</feature>
<dbReference type="STRING" id="1797247.A2419_00905"/>
<dbReference type="GO" id="GO:0005975">
    <property type="term" value="P:carbohydrate metabolic process"/>
    <property type="evidence" value="ECO:0007669"/>
    <property type="project" value="InterPro"/>
</dbReference>
<dbReference type="Pfam" id="PF02880">
    <property type="entry name" value="PGM_PMM_III"/>
    <property type="match status" value="1"/>
</dbReference>
<evidence type="ECO:0000256" key="4">
    <source>
        <dbReference type="ARBA" id="ARBA00022842"/>
    </source>
</evidence>
<dbReference type="HAMAP" id="MF_01554_B">
    <property type="entry name" value="GlmM_B"/>
    <property type="match status" value="1"/>
</dbReference>
<dbReference type="GO" id="GO:0005829">
    <property type="term" value="C:cytosol"/>
    <property type="evidence" value="ECO:0007669"/>
    <property type="project" value="TreeGrafter"/>
</dbReference>
<comment type="similarity">
    <text evidence="1 6">Belongs to the phosphohexose mutase family.</text>
</comment>
<gene>
    <name evidence="6" type="primary">glmM</name>
    <name evidence="11" type="ORF">A2419_00905</name>
</gene>
<dbReference type="CDD" id="cd05802">
    <property type="entry name" value="GlmM"/>
    <property type="match status" value="1"/>
</dbReference>
<dbReference type="GO" id="GO:0006048">
    <property type="term" value="P:UDP-N-acetylglucosamine biosynthetic process"/>
    <property type="evidence" value="ECO:0007669"/>
    <property type="project" value="TreeGrafter"/>
</dbReference>
<evidence type="ECO:0000256" key="6">
    <source>
        <dbReference type="HAMAP-Rule" id="MF_01554"/>
    </source>
</evidence>
<dbReference type="NCBIfam" id="NF008139">
    <property type="entry name" value="PRK10887.1"/>
    <property type="match status" value="1"/>
</dbReference>
<protein>
    <recommendedName>
        <fullName evidence="6">Phosphoglucosamine mutase</fullName>
        <ecNumber evidence="6">5.4.2.10</ecNumber>
    </recommendedName>
</protein>
<evidence type="ECO:0000259" key="7">
    <source>
        <dbReference type="Pfam" id="PF00408"/>
    </source>
</evidence>
<evidence type="ECO:0000313" key="12">
    <source>
        <dbReference type="Proteomes" id="UP000176568"/>
    </source>
</evidence>
<dbReference type="Pfam" id="PF00408">
    <property type="entry name" value="PGM_PMM_IV"/>
    <property type="match status" value="1"/>
</dbReference>
<comment type="caution">
    <text evidence="11">The sequence shown here is derived from an EMBL/GenBank/DDBJ whole genome shotgun (WGS) entry which is preliminary data.</text>
</comment>
<feature type="binding site" evidence="6">
    <location>
        <position position="247"/>
    </location>
    <ligand>
        <name>Mg(2+)</name>
        <dbReference type="ChEBI" id="CHEBI:18420"/>
    </ligand>
</feature>
<name>A0A1F4Y405_9BACT</name>
<dbReference type="Pfam" id="PF02878">
    <property type="entry name" value="PGM_PMM_I"/>
    <property type="match status" value="1"/>
</dbReference>
<dbReference type="GO" id="GO:0008966">
    <property type="term" value="F:phosphoglucosamine mutase activity"/>
    <property type="evidence" value="ECO:0007669"/>
    <property type="project" value="UniProtKB-UniRule"/>
</dbReference>
<proteinExistence type="inferred from homology"/>
<evidence type="ECO:0000313" key="11">
    <source>
        <dbReference type="EMBL" id="OGC88689.1"/>
    </source>
</evidence>
<feature type="binding site" evidence="6">
    <location>
        <position position="245"/>
    </location>
    <ligand>
        <name>Mg(2+)</name>
        <dbReference type="ChEBI" id="CHEBI:18420"/>
    </ligand>
</feature>
<comment type="function">
    <text evidence="6">Catalyzes the conversion of glucosamine-6-phosphate to glucosamine-1-phosphate.</text>
</comment>
<dbReference type="EC" id="5.4.2.10" evidence="6"/>
<feature type="active site" description="Phosphoserine intermediate" evidence="6">
    <location>
        <position position="103"/>
    </location>
</feature>
<evidence type="ECO:0000259" key="8">
    <source>
        <dbReference type="Pfam" id="PF02878"/>
    </source>
</evidence>
<accession>A0A1F4Y405</accession>
<organism evidence="11 12">
    <name type="scientific">Candidatus Adlerbacteria bacterium RIFOXYC1_FULL_48_26</name>
    <dbReference type="NCBI Taxonomy" id="1797247"/>
    <lineage>
        <taxon>Bacteria</taxon>
        <taxon>Candidatus Adleribacteriota</taxon>
    </lineage>
</organism>
<feature type="domain" description="Alpha-D-phosphohexomutase alpha/beta/alpha" evidence="8">
    <location>
        <begin position="4"/>
        <end position="131"/>
    </location>
</feature>
<keyword evidence="3 6" id="KW-0479">Metal-binding</keyword>
<dbReference type="PANTHER" id="PTHR42946">
    <property type="entry name" value="PHOSPHOHEXOSE MUTASE"/>
    <property type="match status" value="1"/>
</dbReference>
<dbReference type="InterPro" id="IPR016055">
    <property type="entry name" value="A-D-PHexomutase_a/b/a-I/II/III"/>
</dbReference>
<evidence type="ECO:0000256" key="1">
    <source>
        <dbReference type="ARBA" id="ARBA00010231"/>
    </source>
</evidence>
<dbReference type="GO" id="GO:0004615">
    <property type="term" value="F:phosphomannomutase activity"/>
    <property type="evidence" value="ECO:0007669"/>
    <property type="project" value="TreeGrafter"/>
</dbReference>
<dbReference type="NCBIfam" id="TIGR01455">
    <property type="entry name" value="glmM"/>
    <property type="match status" value="1"/>
</dbReference>
<feature type="domain" description="Alpha-D-phosphohexomutase alpha/beta/alpha" evidence="10">
    <location>
        <begin position="261"/>
        <end position="365"/>
    </location>
</feature>
<evidence type="ECO:0000256" key="5">
    <source>
        <dbReference type="ARBA" id="ARBA00023235"/>
    </source>
</evidence>
<keyword evidence="5 6" id="KW-0413">Isomerase</keyword>
<dbReference type="GO" id="GO:0009252">
    <property type="term" value="P:peptidoglycan biosynthetic process"/>
    <property type="evidence" value="ECO:0007669"/>
    <property type="project" value="TreeGrafter"/>
</dbReference>
<evidence type="ECO:0000256" key="2">
    <source>
        <dbReference type="ARBA" id="ARBA00022553"/>
    </source>
</evidence>
<keyword evidence="2 6" id="KW-0597">Phosphoprotein</keyword>
<comment type="catalytic activity">
    <reaction evidence="6">
        <text>alpha-D-glucosamine 1-phosphate = D-glucosamine 6-phosphate</text>
        <dbReference type="Rhea" id="RHEA:23424"/>
        <dbReference type="ChEBI" id="CHEBI:58516"/>
        <dbReference type="ChEBI" id="CHEBI:58725"/>
        <dbReference type="EC" id="5.4.2.10"/>
    </reaction>
</comment>
<reference evidence="11 12" key="1">
    <citation type="journal article" date="2016" name="Nat. Commun.">
        <title>Thousands of microbial genomes shed light on interconnected biogeochemical processes in an aquifer system.</title>
        <authorList>
            <person name="Anantharaman K."/>
            <person name="Brown C.T."/>
            <person name="Hug L.A."/>
            <person name="Sharon I."/>
            <person name="Castelle C.J."/>
            <person name="Probst A.J."/>
            <person name="Thomas B.C."/>
            <person name="Singh A."/>
            <person name="Wilkins M.J."/>
            <person name="Karaoz U."/>
            <person name="Brodie E.L."/>
            <person name="Williams K.H."/>
            <person name="Hubbard S.S."/>
            <person name="Banfield J.F."/>
        </authorList>
    </citation>
    <scope>NUCLEOTIDE SEQUENCE [LARGE SCALE GENOMIC DNA]</scope>
</reference>
<dbReference type="InterPro" id="IPR005844">
    <property type="entry name" value="A-D-PHexomutase_a/b/a-I"/>
</dbReference>
<evidence type="ECO:0000259" key="10">
    <source>
        <dbReference type="Pfam" id="PF02880"/>
    </source>
</evidence>
<dbReference type="GO" id="GO:0000287">
    <property type="term" value="F:magnesium ion binding"/>
    <property type="evidence" value="ECO:0007669"/>
    <property type="project" value="UniProtKB-UniRule"/>
</dbReference>
<dbReference type="Gene3D" id="3.30.310.50">
    <property type="entry name" value="Alpha-D-phosphohexomutase, C-terminal domain"/>
    <property type="match status" value="1"/>
</dbReference>
<feature type="binding site" description="via phosphate group" evidence="6">
    <location>
        <position position="103"/>
    </location>
    <ligand>
        <name>Mg(2+)</name>
        <dbReference type="ChEBI" id="CHEBI:18420"/>
    </ligand>
</feature>
<dbReference type="FunFam" id="3.40.120.10:FF:000003">
    <property type="entry name" value="Phosphoglucosamine mutase"/>
    <property type="match status" value="1"/>
</dbReference>
<dbReference type="SUPFAM" id="SSF53738">
    <property type="entry name" value="Phosphoglucomutase, first 3 domains"/>
    <property type="match status" value="2"/>
</dbReference>
<dbReference type="InterPro" id="IPR006352">
    <property type="entry name" value="GlmM_bact"/>
</dbReference>
<comment type="cofactor">
    <cofactor evidence="6">
        <name>Mg(2+)</name>
        <dbReference type="ChEBI" id="CHEBI:18420"/>
    </cofactor>
    <text evidence="6">Binds 1 Mg(2+) ion per subunit.</text>
</comment>
<dbReference type="InterPro" id="IPR005843">
    <property type="entry name" value="A-D-PHexomutase_C"/>
</dbReference>
<dbReference type="Proteomes" id="UP000176568">
    <property type="component" value="Unassembled WGS sequence"/>
</dbReference>
<sequence>MTENLFGTDGIRGEANKKLTPELALKVGKAAGIHFRRDKPGHRHRVLIGKDTRLSCYMLEQALTAGFLSAGMHVLLTGPIPTPGVAALTRSMRADLGVMITASHNSYEDNGIKLFGPDGFKLSDNAEEVIKVLMGSDCSSQLAYGEDIGRAQRIEGVDGRYVEIVKRVVPDIDFDGLRVVIDCANGAAYKVAPLALEELGAEVFALGVEPNGVNINDGCGSTKPAKLQAEVLRLRADLGVALDGDADRVLIVDEKGKVVGGDEILAIIAGKSPQLFKNGVVGTVMTNTGLERYLRQNDIPLHRAKVGDRYVLEMMREKECLLGGESSGHIILSPATTGDGLVAALQVLAVLKEAGCAMSELAHCFEPVPQILRNVRAPKELLKVPAVEQAVKAAEGKLGEGGRLIVRPSGTEPLIRLMAEGPDAQLVGSVLQELESAIEKSRY</sequence>
<dbReference type="PANTHER" id="PTHR42946:SF1">
    <property type="entry name" value="PHOSPHOGLUCOMUTASE (ALPHA-D-GLUCOSE-1,6-BISPHOSPHATE-DEPENDENT)"/>
    <property type="match status" value="1"/>
</dbReference>